<gene>
    <name evidence="2" type="ORF">CLPA_c24300</name>
    <name evidence="3" type="ORF">CP6013_00749</name>
</gene>
<dbReference type="GO" id="GO:0051082">
    <property type="term" value="F:unfolded protein binding"/>
    <property type="evidence" value="ECO:0007669"/>
    <property type="project" value="InterPro"/>
</dbReference>
<sequence length="139" mass="15790">MMDKDKQPGISFDGILLSKESFYRVPSMPDKLKIDLNFSMVLNSLNSSFSNELKTNLICLSNENEEVLKFEFTFVGIFSVVDGEENMDIKNFMEHNSPAIMFPYIREHITSVTQKSGINPILLPPINIIALTKNVENNI</sequence>
<comment type="similarity">
    <text evidence="1">Belongs to the SecB family.</text>
</comment>
<dbReference type="SUPFAM" id="SSF54611">
    <property type="entry name" value="SecB-like"/>
    <property type="match status" value="1"/>
</dbReference>
<keyword evidence="5" id="KW-1185">Reference proteome</keyword>
<dbReference type="Gene3D" id="3.10.420.10">
    <property type="entry name" value="SecB-like"/>
    <property type="match status" value="1"/>
</dbReference>
<dbReference type="Pfam" id="PF02556">
    <property type="entry name" value="SecB"/>
    <property type="match status" value="1"/>
</dbReference>
<protein>
    <submittedName>
        <fullName evidence="2">Preprotein translocase subunit SecB</fullName>
    </submittedName>
    <submittedName>
        <fullName evidence="3">Protein export chaperone SecB</fullName>
    </submittedName>
</protein>
<dbReference type="PATRIC" id="fig|1262449.3.peg.560"/>
<evidence type="ECO:0000256" key="1">
    <source>
        <dbReference type="ARBA" id="ARBA00009990"/>
    </source>
</evidence>
<evidence type="ECO:0000313" key="4">
    <source>
        <dbReference type="Proteomes" id="UP000028042"/>
    </source>
</evidence>
<dbReference type="InterPro" id="IPR035958">
    <property type="entry name" value="SecB-like_sf"/>
</dbReference>
<dbReference type="EMBL" id="CP009268">
    <property type="protein sequence ID" value="AJA52488.1"/>
    <property type="molecule type" value="Genomic_DNA"/>
</dbReference>
<dbReference type="KEGG" id="cpae:CPAST_c24300"/>
<organism evidence="2 5">
    <name type="scientific">Clostridium pasteurianum DSM 525 = ATCC 6013</name>
    <dbReference type="NCBI Taxonomy" id="1262449"/>
    <lineage>
        <taxon>Bacteria</taxon>
        <taxon>Bacillati</taxon>
        <taxon>Bacillota</taxon>
        <taxon>Clostridia</taxon>
        <taxon>Eubacteriales</taxon>
        <taxon>Clostridiaceae</taxon>
        <taxon>Clostridium</taxon>
    </lineage>
</organism>
<reference evidence="3" key="2">
    <citation type="submission" date="2015-10" db="EMBL/GenBank/DDBJ databases">
        <title>Improved Draft Genome Sequence of Clostridium pasteurianum Strain ATCC 6013 (DSM 525) Using a Hybrid Next-Generation Sequencing Approach.</title>
        <authorList>
            <person name="Pyne M.E."/>
            <person name="Utturkar S.M."/>
            <person name="Brown S.D."/>
            <person name="Moo-Young M."/>
            <person name="Chung D.A."/>
            <person name="Chou P.C."/>
        </authorList>
    </citation>
    <scope>NUCLEOTIDE SEQUENCE</scope>
    <source>
        <strain evidence="3">ATCC 6013</strain>
    </source>
</reference>
<dbReference type="AlphaFoldDB" id="A0A0H3JAE9"/>
<dbReference type="InterPro" id="IPR003708">
    <property type="entry name" value="SecB"/>
</dbReference>
<dbReference type="EMBL" id="JPGY02000001">
    <property type="protein sequence ID" value="KRU11502.1"/>
    <property type="molecule type" value="Genomic_DNA"/>
</dbReference>
<evidence type="ECO:0000313" key="5">
    <source>
        <dbReference type="Proteomes" id="UP000030905"/>
    </source>
</evidence>
<reference evidence="2 5" key="1">
    <citation type="journal article" date="2015" name="Genome Announc.">
        <title>Complete Genome Sequence of the Nitrogen-Fixing and Solvent-Producing Clostridium pasteurianum DSM 525.</title>
        <authorList>
            <person name="Poehlein A."/>
            <person name="Grosse-Honebrink A."/>
            <person name="Zhang Y."/>
            <person name="Minton N.P."/>
            <person name="Daniel R."/>
        </authorList>
    </citation>
    <scope>NUCLEOTIDE SEQUENCE [LARGE SCALE GENOMIC DNA]</scope>
    <source>
        <strain evidence="2">DSM 525</strain>
        <strain evidence="5">DSM 525 / ATCC 6013</strain>
    </source>
</reference>
<dbReference type="GO" id="GO:0015031">
    <property type="term" value="P:protein transport"/>
    <property type="evidence" value="ECO:0007669"/>
    <property type="project" value="InterPro"/>
</dbReference>
<dbReference type="GO" id="GO:0051262">
    <property type="term" value="P:protein tetramerization"/>
    <property type="evidence" value="ECO:0007669"/>
    <property type="project" value="InterPro"/>
</dbReference>
<dbReference type="PANTHER" id="PTHR36918:SF1">
    <property type="entry name" value="PROTEIN-EXPORT PROTEIN SECB"/>
    <property type="match status" value="1"/>
</dbReference>
<dbReference type="RefSeq" id="WP_003441184.1">
    <property type="nucleotide sequence ID" value="NZ_ANZB01000002.1"/>
</dbReference>
<dbReference type="GeneID" id="93074570"/>
<reference evidence="3 4" key="3">
    <citation type="journal article" name="Genome Announc.">
        <title>Improved Draft Genome Sequence of Clostridium pasteurianum Strain ATCC 6013 (DSM 525) Using a Hybrid Next-Generation Sequencing Approach.</title>
        <authorList>
            <person name="Pyne M.E."/>
            <person name="Utturkar S."/>
            <person name="Brown S.D."/>
            <person name="Moo-Young M."/>
            <person name="Chung D.A."/>
            <person name="Chou C.P."/>
        </authorList>
    </citation>
    <scope>NUCLEOTIDE SEQUENCE [LARGE SCALE GENOMIC DNA]</scope>
    <source>
        <strain evidence="3 4">ATCC 6013</strain>
    </source>
</reference>
<dbReference type="Proteomes" id="UP000030905">
    <property type="component" value="Chromosome"/>
</dbReference>
<evidence type="ECO:0000313" key="3">
    <source>
        <dbReference type="EMBL" id="KRU11502.1"/>
    </source>
</evidence>
<proteinExistence type="inferred from homology"/>
<name>A0A0H3JAE9_CLOPA</name>
<evidence type="ECO:0000313" key="2">
    <source>
        <dbReference type="EMBL" id="AJA52488.1"/>
    </source>
</evidence>
<dbReference type="KEGG" id="cpat:CLPA_c24300"/>
<dbReference type="eggNOG" id="COG1952">
    <property type="taxonomic scope" value="Bacteria"/>
</dbReference>
<dbReference type="PANTHER" id="PTHR36918">
    <property type="match status" value="1"/>
</dbReference>
<dbReference type="Proteomes" id="UP000028042">
    <property type="component" value="Unassembled WGS sequence"/>
</dbReference>
<accession>A0A0H3JAE9</accession>